<dbReference type="PANTHER" id="PTHR12486">
    <property type="entry name" value="APRATAXIN-RELATED"/>
    <property type="match status" value="1"/>
</dbReference>
<protein>
    <submittedName>
        <fullName evidence="7">HIT-like protein</fullName>
    </submittedName>
</protein>
<proteinExistence type="predicted"/>
<dbReference type="GO" id="GO:0000166">
    <property type="term" value="F:nucleotide binding"/>
    <property type="evidence" value="ECO:0007669"/>
    <property type="project" value="UniProtKB-KW"/>
</dbReference>
<dbReference type="OrthoDB" id="1915375at2759"/>
<feature type="short sequence motif" description="Histidine triad motif" evidence="4 5">
    <location>
        <begin position="159"/>
        <end position="163"/>
    </location>
</feature>
<dbReference type="Gene3D" id="3.30.428.10">
    <property type="entry name" value="HIT-like"/>
    <property type="match status" value="1"/>
</dbReference>
<keyword evidence="2" id="KW-0378">Hydrolase</keyword>
<evidence type="ECO:0000259" key="6">
    <source>
        <dbReference type="PROSITE" id="PS51084"/>
    </source>
</evidence>
<evidence type="ECO:0000256" key="1">
    <source>
        <dbReference type="ARBA" id="ARBA00022741"/>
    </source>
</evidence>
<feature type="active site" description="Tele-AMP-histidine intermediate" evidence="3">
    <location>
        <position position="161"/>
    </location>
</feature>
<dbReference type="Pfam" id="PF11969">
    <property type="entry name" value="DcpS_C"/>
    <property type="match status" value="1"/>
</dbReference>
<dbReference type="PRINTS" id="PR00332">
    <property type="entry name" value="HISTRIAD"/>
</dbReference>
<dbReference type="Proteomes" id="UP000313359">
    <property type="component" value="Unassembled WGS sequence"/>
</dbReference>
<accession>A0A5C2SD67</accession>
<gene>
    <name evidence="7" type="ORF">L227DRAFT_574835</name>
</gene>
<sequence length="215" mass="24566">MLLDSTQNSDVQTLSCHGSQRIHATLFSILKMLFHSHTRREEAPLKTLDDDVEGQVLLTGCALPSAPCVFCGASKENGFDVIWENDRYIVFTDINPAAQHHLQVIPKRHIESVKSLRRADAIMVREMMEIGHKVLDDMYVSPNLRRLGFHIPPYISVSHLHLHVQALPYRSFLRRLKYPVVNGRKGQEKGFSWFVDAEQAARILANDNRVRIMPC</sequence>
<dbReference type="InterPro" id="IPR011146">
    <property type="entry name" value="HIT-like"/>
</dbReference>
<reference evidence="7" key="1">
    <citation type="journal article" date="2018" name="Genome Biol. Evol.">
        <title>Genomics and development of Lentinus tigrinus, a white-rot wood-decaying mushroom with dimorphic fruiting bodies.</title>
        <authorList>
            <person name="Wu B."/>
            <person name="Xu Z."/>
            <person name="Knudson A."/>
            <person name="Carlson A."/>
            <person name="Chen N."/>
            <person name="Kovaka S."/>
            <person name="LaButti K."/>
            <person name="Lipzen A."/>
            <person name="Pennachio C."/>
            <person name="Riley R."/>
            <person name="Schakwitz W."/>
            <person name="Umezawa K."/>
            <person name="Ohm R.A."/>
            <person name="Grigoriev I.V."/>
            <person name="Nagy L.G."/>
            <person name="Gibbons J."/>
            <person name="Hibbett D."/>
        </authorList>
    </citation>
    <scope>NUCLEOTIDE SEQUENCE [LARGE SCALE GENOMIC DNA]</scope>
    <source>
        <strain evidence="7">ALCF2SS1-6</strain>
    </source>
</reference>
<dbReference type="AlphaFoldDB" id="A0A5C2SD67"/>
<evidence type="ECO:0000256" key="3">
    <source>
        <dbReference type="PIRSR" id="PIRSR601310-1"/>
    </source>
</evidence>
<dbReference type="PROSITE" id="PS51084">
    <property type="entry name" value="HIT_2"/>
    <property type="match status" value="1"/>
</dbReference>
<name>A0A5C2SD67_9APHY</name>
<feature type="domain" description="HIT" evidence="6">
    <location>
        <begin position="69"/>
        <end position="174"/>
    </location>
</feature>
<evidence type="ECO:0000256" key="2">
    <source>
        <dbReference type="ARBA" id="ARBA00022801"/>
    </source>
</evidence>
<evidence type="ECO:0000313" key="8">
    <source>
        <dbReference type="Proteomes" id="UP000313359"/>
    </source>
</evidence>
<keyword evidence="1" id="KW-0547">Nucleotide-binding</keyword>
<dbReference type="InterPro" id="IPR036265">
    <property type="entry name" value="HIT-like_sf"/>
</dbReference>
<dbReference type="InterPro" id="IPR001310">
    <property type="entry name" value="Histidine_triad_HIT"/>
</dbReference>
<dbReference type="PANTHER" id="PTHR12486:SF5">
    <property type="entry name" value="ADENOSINE 5'-MONOPHOSPHORAMIDASE HINT3"/>
    <property type="match status" value="1"/>
</dbReference>
<dbReference type="SUPFAM" id="SSF54197">
    <property type="entry name" value="HIT-like"/>
    <property type="match status" value="1"/>
</dbReference>
<evidence type="ECO:0000313" key="7">
    <source>
        <dbReference type="EMBL" id="RPD61218.1"/>
    </source>
</evidence>
<keyword evidence="8" id="KW-1185">Reference proteome</keyword>
<evidence type="ECO:0000256" key="5">
    <source>
        <dbReference type="PROSITE-ProRule" id="PRU00464"/>
    </source>
</evidence>
<evidence type="ECO:0000256" key="4">
    <source>
        <dbReference type="PIRSR" id="PIRSR601310-3"/>
    </source>
</evidence>
<dbReference type="GO" id="GO:0016787">
    <property type="term" value="F:hydrolase activity"/>
    <property type="evidence" value="ECO:0007669"/>
    <property type="project" value="UniProtKB-KW"/>
</dbReference>
<dbReference type="STRING" id="1328759.A0A5C2SD67"/>
<organism evidence="7 8">
    <name type="scientific">Lentinus tigrinus ALCF2SS1-6</name>
    <dbReference type="NCBI Taxonomy" id="1328759"/>
    <lineage>
        <taxon>Eukaryota</taxon>
        <taxon>Fungi</taxon>
        <taxon>Dikarya</taxon>
        <taxon>Basidiomycota</taxon>
        <taxon>Agaricomycotina</taxon>
        <taxon>Agaricomycetes</taxon>
        <taxon>Polyporales</taxon>
        <taxon>Polyporaceae</taxon>
        <taxon>Lentinus</taxon>
    </lineage>
</organism>
<dbReference type="EMBL" id="ML122263">
    <property type="protein sequence ID" value="RPD61218.1"/>
    <property type="molecule type" value="Genomic_DNA"/>
</dbReference>